<keyword evidence="1" id="KW-0472">Membrane</keyword>
<evidence type="ECO:0000313" key="2">
    <source>
        <dbReference type="EMBL" id="CAD2205441.1"/>
    </source>
</evidence>
<dbReference type="AlphaFoldDB" id="A0A6V7Y1Q1"/>
<comment type="caution">
    <text evidence="2">The sequence shown here is derived from an EMBL/GenBank/DDBJ whole genome shotgun (WGS) entry which is preliminary data.</text>
</comment>
<dbReference type="EMBL" id="CAJEWN010002828">
    <property type="protein sequence ID" value="CAD2205441.1"/>
    <property type="molecule type" value="Genomic_DNA"/>
</dbReference>
<evidence type="ECO:0000256" key="1">
    <source>
        <dbReference type="SAM" id="Phobius"/>
    </source>
</evidence>
<proteinExistence type="predicted"/>
<name>A0A6V7Y1Q1_MELEN</name>
<feature type="transmembrane region" description="Helical" evidence="1">
    <location>
        <begin position="64"/>
        <end position="86"/>
    </location>
</feature>
<gene>
    <name evidence="2" type="ORF">MENT_LOCUS59251</name>
</gene>
<keyword evidence="1" id="KW-0812">Transmembrane</keyword>
<organism evidence="2 3">
    <name type="scientific">Meloidogyne enterolobii</name>
    <name type="common">Root-knot nematode worm</name>
    <name type="synonym">Meloidogyne mayaguensis</name>
    <dbReference type="NCBI Taxonomy" id="390850"/>
    <lineage>
        <taxon>Eukaryota</taxon>
        <taxon>Metazoa</taxon>
        <taxon>Ecdysozoa</taxon>
        <taxon>Nematoda</taxon>
        <taxon>Chromadorea</taxon>
        <taxon>Rhabditida</taxon>
        <taxon>Tylenchina</taxon>
        <taxon>Tylenchomorpha</taxon>
        <taxon>Tylenchoidea</taxon>
        <taxon>Meloidogynidae</taxon>
        <taxon>Meloidogyninae</taxon>
        <taxon>Meloidogyne</taxon>
    </lineage>
</organism>
<protein>
    <submittedName>
        <fullName evidence="2">Uncharacterized protein</fullName>
    </submittedName>
</protein>
<sequence>MNLIENGLNIRNTKSRKENEETQFLLNKNSETVNKEENNKKYLPKKFVVFQLKKLKIILRKNKFRWQLALIGVILFCFLITFLLMMEELDKLVDSGKKIFKAKKSFTLLSNCSVCKNVDIIGDKKYIKFEYSKDSRGCVQLNIQCGLPKGSEAILQWYNGEQNMGVSFMEYKGQSNIRRMLNCNNDGFYELEENKHKCTVVIYF</sequence>
<reference evidence="2 3" key="1">
    <citation type="submission" date="2020-08" db="EMBL/GenBank/DDBJ databases">
        <authorList>
            <person name="Koutsovoulos G."/>
            <person name="Danchin GJ E."/>
        </authorList>
    </citation>
    <scope>NUCLEOTIDE SEQUENCE [LARGE SCALE GENOMIC DNA]</scope>
</reference>
<keyword evidence="1" id="KW-1133">Transmembrane helix</keyword>
<dbReference type="Proteomes" id="UP000580250">
    <property type="component" value="Unassembled WGS sequence"/>
</dbReference>
<accession>A0A6V7Y1Q1</accession>
<dbReference type="OrthoDB" id="5854157at2759"/>
<evidence type="ECO:0000313" key="3">
    <source>
        <dbReference type="Proteomes" id="UP000580250"/>
    </source>
</evidence>